<name>A0A1J5PEF0_9ZZZZ</name>
<dbReference type="AlphaFoldDB" id="A0A1J5PEF0"/>
<sequence length="109" mass="11513">MRRPQAGVAKARTAAPSRQTPKGARAWATGPTPRRWNPVSRAIQSSAQAATARPPIQPAMTFMLAKEATSKKFDAPAPKPMRRCSASAARSGSGLVKTPSSRASGMRTI</sequence>
<protein>
    <submittedName>
        <fullName evidence="2">Uncharacterized protein</fullName>
    </submittedName>
</protein>
<gene>
    <name evidence="2" type="ORF">GALL_525360</name>
</gene>
<comment type="caution">
    <text evidence="2">The sequence shown here is derived from an EMBL/GenBank/DDBJ whole genome shotgun (WGS) entry which is preliminary data.</text>
</comment>
<reference evidence="2" key="1">
    <citation type="submission" date="2016-10" db="EMBL/GenBank/DDBJ databases">
        <title>Sequence of Gallionella enrichment culture.</title>
        <authorList>
            <person name="Poehlein A."/>
            <person name="Muehling M."/>
            <person name="Daniel R."/>
        </authorList>
    </citation>
    <scope>NUCLEOTIDE SEQUENCE</scope>
</reference>
<evidence type="ECO:0000313" key="2">
    <source>
        <dbReference type="EMBL" id="OIQ65900.1"/>
    </source>
</evidence>
<dbReference type="EMBL" id="MLJW01006977">
    <property type="protein sequence ID" value="OIQ65900.1"/>
    <property type="molecule type" value="Genomic_DNA"/>
</dbReference>
<proteinExistence type="predicted"/>
<accession>A0A1J5PEF0</accession>
<feature type="region of interest" description="Disordered" evidence="1">
    <location>
        <begin position="1"/>
        <end position="37"/>
    </location>
</feature>
<feature type="region of interest" description="Disordered" evidence="1">
    <location>
        <begin position="71"/>
        <end position="109"/>
    </location>
</feature>
<evidence type="ECO:0000256" key="1">
    <source>
        <dbReference type="SAM" id="MobiDB-lite"/>
    </source>
</evidence>
<organism evidence="2">
    <name type="scientific">mine drainage metagenome</name>
    <dbReference type="NCBI Taxonomy" id="410659"/>
    <lineage>
        <taxon>unclassified sequences</taxon>
        <taxon>metagenomes</taxon>
        <taxon>ecological metagenomes</taxon>
    </lineage>
</organism>